<evidence type="ECO:0000313" key="3">
    <source>
        <dbReference type="Proteomes" id="UP000826234"/>
    </source>
</evidence>
<dbReference type="Proteomes" id="UP000826234">
    <property type="component" value="Unassembled WGS sequence"/>
</dbReference>
<feature type="domain" description="EF-hand" evidence="1">
    <location>
        <begin position="1"/>
        <end position="32"/>
    </location>
</feature>
<evidence type="ECO:0000259" key="1">
    <source>
        <dbReference type="PROSITE" id="PS50222"/>
    </source>
</evidence>
<dbReference type="InterPro" id="IPR002048">
    <property type="entry name" value="EF_hand_dom"/>
</dbReference>
<dbReference type="PROSITE" id="PS50222">
    <property type="entry name" value="EF_HAND_2"/>
    <property type="match status" value="1"/>
</dbReference>
<dbReference type="SUPFAM" id="SSF47473">
    <property type="entry name" value="EF-hand"/>
    <property type="match status" value="1"/>
</dbReference>
<gene>
    <name evidence="2" type="ORF">JD844_020882</name>
</gene>
<name>A0ABQ7ST05_PHRPL</name>
<sequence length="85" mass="9858">MIGQAFEVCDEDKKGYLNREDYKVAVVMLFGYKPSKVEVDSVMDSMKQNQSGVSLEEFIKLMSAKKSAHFYHSEIRHLFTAFDRQ</sequence>
<accession>A0ABQ7ST05</accession>
<comment type="caution">
    <text evidence="2">The sequence shown here is derived from an EMBL/GenBank/DDBJ whole genome shotgun (WGS) entry which is preliminary data.</text>
</comment>
<dbReference type="SMART" id="SM00054">
    <property type="entry name" value="EFh"/>
    <property type="match status" value="2"/>
</dbReference>
<protein>
    <recommendedName>
        <fullName evidence="1">EF-hand domain-containing protein</fullName>
    </recommendedName>
</protein>
<dbReference type="EMBL" id="JAIPUX010003289">
    <property type="protein sequence ID" value="KAH0620434.1"/>
    <property type="molecule type" value="Genomic_DNA"/>
</dbReference>
<dbReference type="InterPro" id="IPR011992">
    <property type="entry name" value="EF-hand-dom_pair"/>
</dbReference>
<dbReference type="Pfam" id="PF13499">
    <property type="entry name" value="EF-hand_7"/>
    <property type="match status" value="1"/>
</dbReference>
<proteinExistence type="predicted"/>
<dbReference type="Gene3D" id="1.10.238.10">
    <property type="entry name" value="EF-hand"/>
    <property type="match status" value="1"/>
</dbReference>
<dbReference type="CDD" id="cd00051">
    <property type="entry name" value="EFh"/>
    <property type="match status" value="1"/>
</dbReference>
<reference evidence="2 3" key="1">
    <citation type="journal article" date="2022" name="Gigascience">
        <title>A chromosome-level genome assembly and annotation of the desert horned lizard, Phrynosoma platyrhinos, provides insight into chromosomal rearrangements among reptiles.</title>
        <authorList>
            <person name="Koochekian N."/>
            <person name="Ascanio A."/>
            <person name="Farleigh K."/>
            <person name="Card D.C."/>
            <person name="Schield D.R."/>
            <person name="Castoe T.A."/>
            <person name="Jezkova T."/>
        </authorList>
    </citation>
    <scope>NUCLEOTIDE SEQUENCE [LARGE SCALE GENOMIC DNA]</scope>
    <source>
        <strain evidence="2">NK-2021</strain>
    </source>
</reference>
<organism evidence="2 3">
    <name type="scientific">Phrynosoma platyrhinos</name>
    <name type="common">Desert horned lizard</name>
    <dbReference type="NCBI Taxonomy" id="52577"/>
    <lineage>
        <taxon>Eukaryota</taxon>
        <taxon>Metazoa</taxon>
        <taxon>Chordata</taxon>
        <taxon>Craniata</taxon>
        <taxon>Vertebrata</taxon>
        <taxon>Euteleostomi</taxon>
        <taxon>Lepidosauria</taxon>
        <taxon>Squamata</taxon>
        <taxon>Bifurcata</taxon>
        <taxon>Unidentata</taxon>
        <taxon>Episquamata</taxon>
        <taxon>Toxicofera</taxon>
        <taxon>Iguania</taxon>
        <taxon>Phrynosomatidae</taxon>
        <taxon>Phrynosomatinae</taxon>
        <taxon>Phrynosoma</taxon>
    </lineage>
</organism>
<keyword evidence="3" id="KW-1185">Reference proteome</keyword>
<evidence type="ECO:0000313" key="2">
    <source>
        <dbReference type="EMBL" id="KAH0620434.1"/>
    </source>
</evidence>